<dbReference type="Proteomes" id="UP000799770">
    <property type="component" value="Unassembled WGS sequence"/>
</dbReference>
<reference evidence="1" key="1">
    <citation type="journal article" date="2020" name="Stud. Mycol.">
        <title>101 Dothideomycetes genomes: a test case for predicting lifestyles and emergence of pathogens.</title>
        <authorList>
            <person name="Haridas S."/>
            <person name="Albert R."/>
            <person name="Binder M."/>
            <person name="Bloem J."/>
            <person name="Labutti K."/>
            <person name="Salamov A."/>
            <person name="Andreopoulos B."/>
            <person name="Baker S."/>
            <person name="Barry K."/>
            <person name="Bills G."/>
            <person name="Bluhm B."/>
            <person name="Cannon C."/>
            <person name="Castanera R."/>
            <person name="Culley D."/>
            <person name="Daum C."/>
            <person name="Ezra D."/>
            <person name="Gonzalez J."/>
            <person name="Henrissat B."/>
            <person name="Kuo A."/>
            <person name="Liang C."/>
            <person name="Lipzen A."/>
            <person name="Lutzoni F."/>
            <person name="Magnuson J."/>
            <person name="Mondo S."/>
            <person name="Nolan M."/>
            <person name="Ohm R."/>
            <person name="Pangilinan J."/>
            <person name="Park H.-J."/>
            <person name="Ramirez L."/>
            <person name="Alfaro M."/>
            <person name="Sun H."/>
            <person name="Tritt A."/>
            <person name="Yoshinaga Y."/>
            <person name="Zwiers L.-H."/>
            <person name="Turgeon B."/>
            <person name="Goodwin S."/>
            <person name="Spatafora J."/>
            <person name="Crous P."/>
            <person name="Grigoriev I."/>
        </authorList>
    </citation>
    <scope>NUCLEOTIDE SEQUENCE</scope>
    <source>
        <strain evidence="1">CBS 627.86</strain>
    </source>
</reference>
<protein>
    <submittedName>
        <fullName evidence="1">Uncharacterized protein</fullName>
    </submittedName>
</protein>
<accession>A0A6A5YK53</accession>
<organism evidence="1 2">
    <name type="scientific">Lophiotrema nucula</name>
    <dbReference type="NCBI Taxonomy" id="690887"/>
    <lineage>
        <taxon>Eukaryota</taxon>
        <taxon>Fungi</taxon>
        <taxon>Dikarya</taxon>
        <taxon>Ascomycota</taxon>
        <taxon>Pezizomycotina</taxon>
        <taxon>Dothideomycetes</taxon>
        <taxon>Pleosporomycetidae</taxon>
        <taxon>Pleosporales</taxon>
        <taxon>Lophiotremataceae</taxon>
        <taxon>Lophiotrema</taxon>
    </lineage>
</organism>
<keyword evidence="2" id="KW-1185">Reference proteome</keyword>
<dbReference type="AlphaFoldDB" id="A0A6A5YK53"/>
<dbReference type="EMBL" id="ML977356">
    <property type="protein sequence ID" value="KAF2107114.1"/>
    <property type="molecule type" value="Genomic_DNA"/>
</dbReference>
<sequence>MHRRVCVHVFVHATSETCFESTFLCSHTPLPVRRAVNSGQGSLMLHLWKPPSLSPSRSAVRASICESTSSASPGRRPSIIPSASGPCSTAFLRPRCCEYMTIEPRGRASRCSRYCHMPNVAHNDSCVSPVWLVKRSVAPRESADPYMLPCMEGHESIFEVRVVWCGVWCCMSNLSKMGTNDHSLGEQIALRSSKSLRHQSPISLLN</sequence>
<name>A0A6A5YK53_9PLEO</name>
<gene>
    <name evidence="1" type="ORF">BDV96DRAFT_305443</name>
</gene>
<evidence type="ECO:0000313" key="1">
    <source>
        <dbReference type="EMBL" id="KAF2107114.1"/>
    </source>
</evidence>
<proteinExistence type="predicted"/>
<evidence type="ECO:0000313" key="2">
    <source>
        <dbReference type="Proteomes" id="UP000799770"/>
    </source>
</evidence>